<name>A0A7S2QT72_9CHLO</name>
<evidence type="ECO:0000256" key="3">
    <source>
        <dbReference type="SAM" id="SignalP"/>
    </source>
</evidence>
<dbReference type="InterPro" id="IPR038765">
    <property type="entry name" value="Papain-like_cys_pep_sf"/>
</dbReference>
<dbReference type="PANTHER" id="PTHR12411">
    <property type="entry name" value="CYSTEINE PROTEASE FAMILY C1-RELATED"/>
    <property type="match status" value="1"/>
</dbReference>
<evidence type="ECO:0000313" key="5">
    <source>
        <dbReference type="EMBL" id="CAD9651219.1"/>
    </source>
</evidence>
<dbReference type="GO" id="GO:0008234">
    <property type="term" value="F:cysteine-type peptidase activity"/>
    <property type="evidence" value="ECO:0007669"/>
    <property type="project" value="InterPro"/>
</dbReference>
<dbReference type="Pfam" id="PF00112">
    <property type="entry name" value="Peptidase_C1"/>
    <property type="match status" value="1"/>
</dbReference>
<evidence type="ECO:0000256" key="1">
    <source>
        <dbReference type="ARBA" id="ARBA00008455"/>
    </source>
</evidence>
<dbReference type="SMART" id="SM00645">
    <property type="entry name" value="Pept_C1"/>
    <property type="match status" value="1"/>
</dbReference>
<feature type="chain" id="PRO_5031328232" description="Peptidase C1A papain C-terminal domain-containing protein" evidence="3">
    <location>
        <begin position="30"/>
        <end position="622"/>
    </location>
</feature>
<evidence type="ECO:0000259" key="4">
    <source>
        <dbReference type="SMART" id="SM00645"/>
    </source>
</evidence>
<protein>
    <recommendedName>
        <fullName evidence="4">Peptidase C1A papain C-terminal domain-containing protein</fullName>
    </recommendedName>
</protein>
<dbReference type="GO" id="GO:0006508">
    <property type="term" value="P:proteolysis"/>
    <property type="evidence" value="ECO:0007669"/>
    <property type="project" value="InterPro"/>
</dbReference>
<evidence type="ECO:0000256" key="2">
    <source>
        <dbReference type="SAM" id="MobiDB-lite"/>
    </source>
</evidence>
<proteinExistence type="inferred from homology"/>
<comment type="similarity">
    <text evidence="1">Belongs to the peptidase C1 family.</text>
</comment>
<dbReference type="EMBL" id="HBHD01000599">
    <property type="protein sequence ID" value="CAD9651219.1"/>
    <property type="molecule type" value="Transcribed_RNA"/>
</dbReference>
<dbReference type="Gene3D" id="3.90.70.10">
    <property type="entry name" value="Cysteine proteinases"/>
    <property type="match status" value="1"/>
</dbReference>
<dbReference type="InterPro" id="IPR000668">
    <property type="entry name" value="Peptidase_C1A_C"/>
</dbReference>
<feature type="signal peptide" evidence="3">
    <location>
        <begin position="1"/>
        <end position="29"/>
    </location>
</feature>
<feature type="region of interest" description="Disordered" evidence="2">
    <location>
        <begin position="171"/>
        <end position="194"/>
    </location>
</feature>
<dbReference type="InterPro" id="IPR013128">
    <property type="entry name" value="Peptidase_C1A"/>
</dbReference>
<dbReference type="SUPFAM" id="SSF54001">
    <property type="entry name" value="Cysteine proteinases"/>
    <property type="match status" value="1"/>
</dbReference>
<dbReference type="AlphaFoldDB" id="A0A7S2QT72"/>
<reference evidence="5" key="1">
    <citation type="submission" date="2021-01" db="EMBL/GenBank/DDBJ databases">
        <authorList>
            <person name="Corre E."/>
            <person name="Pelletier E."/>
            <person name="Niang G."/>
            <person name="Scheremetjew M."/>
            <person name="Finn R."/>
            <person name="Kale V."/>
            <person name="Holt S."/>
            <person name="Cochrane G."/>
            <person name="Meng A."/>
            <person name="Brown T."/>
            <person name="Cohen L."/>
        </authorList>
    </citation>
    <scope>NUCLEOTIDE SEQUENCE</scope>
    <source>
        <strain evidence="5">SAG 11-48b</strain>
    </source>
</reference>
<sequence length="622" mass="65813">MVTHFAMKQGYRALLLVVILGAATYPGDCTGCPIATGYTFYPIDDSALVAALGYDLNPLEPISSNAPSALSAVCDRRPGCTAFTTTGLLKNILTQDLEQLKQLASSMPTASCTGVYMLSGQLSGRWSGATVPPLTAAAMAEAADRAALHAEVLMAAGTLRQAQQVAASASRVQGGSVEDMQAGSAPSIKSGGTSQAGTAAARASVSAFAAAVAQATQYPKWDSRDKVYTKGPNWVSPPRNQGSCSTCVAQSTVALAETAVAVAAKANASNTFSPHWLYFCSAYGTKTNCKDGWSQEESKQVLTTATYRTDQALPSEACFPYLPSVPRSSSCTASTQATDRPVCRKQAGKPDIMLGKYKSGYLNWGDELGAKAAIRQYGSVSACFDLYQDVYNYVSGVYRRSASAKIVEPHCVQVVGYDDALRAFLVKNSWGTAFGQQGYFWMPYGGDCRFMNYGIMWISFTPSSTGNNPTTTPSGPTAITCRATITSSTGSWVWLGNSQPWGGGSGVVVTAPNLDTWVAGVPMANRATSFDFTCDCSGGQAGGEGCWKLGKSVTWVYFNQFFTARTNIRRGELAFASSHCTATKCSRTGLTSSLPNGPWDRAISSMAIAFNVPNYTPFTTGH</sequence>
<dbReference type="CDD" id="cd02619">
    <property type="entry name" value="Peptidase_C1"/>
    <property type="match status" value="1"/>
</dbReference>
<gene>
    <name evidence="5" type="ORF">CCHL1392_LOCUS327</name>
</gene>
<organism evidence="5">
    <name type="scientific">Chlamydomonas chlamydogama</name>
    <dbReference type="NCBI Taxonomy" id="225041"/>
    <lineage>
        <taxon>Eukaryota</taxon>
        <taxon>Viridiplantae</taxon>
        <taxon>Chlorophyta</taxon>
        <taxon>core chlorophytes</taxon>
        <taxon>Chlorophyceae</taxon>
        <taxon>CS clade</taxon>
        <taxon>Chlamydomonadales</taxon>
        <taxon>Chlamydomonadaceae</taxon>
        <taxon>Chlamydomonas</taxon>
    </lineage>
</organism>
<keyword evidence="3" id="KW-0732">Signal</keyword>
<accession>A0A7S2QT72</accession>
<feature type="domain" description="Peptidase C1A papain C-terminal" evidence="4">
    <location>
        <begin position="218"/>
        <end position="458"/>
    </location>
</feature>